<feature type="binding site" evidence="4">
    <location>
        <begin position="264"/>
        <end position="267"/>
    </location>
    <ligand>
        <name>pyridoxal 5'-phosphate</name>
        <dbReference type="ChEBI" id="CHEBI:597326"/>
    </ligand>
</feature>
<dbReference type="AlphaFoldDB" id="A0AAE1G3G9"/>
<feature type="binding site" evidence="4">
    <location>
        <position position="352"/>
    </location>
    <ligand>
        <name>pyridoxal 5'-phosphate</name>
        <dbReference type="ChEBI" id="CHEBI:597326"/>
    </ligand>
</feature>
<sequence>MANSVKGMEWVGRTSVHHTLKEQHLSRPCALCVVQSVQALPSVFTLPSCHGDVIKLKHHTMEAETQGNITGLKKPTPAEAIGNRGGVGGEMEKKHYNNYHQNWKAHTPSELLWEKANQQGVEVLSEEFARIMDKEDPLREFRKRFSYPKNGNLDDTDPELCDAEQESIYMCGNSLGLKPHSADQRVKEVIDSWGNKAVGTHFSPPLPAGLCDRYGRELLGKVVGADPSTVVLMNGLTVNLHLLLLSFYQPTPQRYKILIEGHSFPSDRYAMVSQVELRGYKPEEALLEVHPREGEHTIRTEDVLSVLRKEGDSIAVVCLGGVQYYTGQKFDMGTITKAAREAGCMVGWDLAHAVGNVPLHLDDWGVDFACWCTYKYLNSGPGGISGAYVNKRHEGRDTPHLKGWWSNCEDTRFDMKKTCDVAPGVDGFRISNTPPLLVCLVLASLEIFDEAGMDRLVAKQFLLTGYLELLIKAYFGSDQVKSPSAKIITPEDTNQRGCQLSLMFSFPLQKVHRELSKRGVQCDIRKPNVMRIAPAPLYNSFLDVHRFTTILSQVFELCKTEAA</sequence>
<gene>
    <name evidence="5" type="ORF">Pcinc_011155</name>
</gene>
<keyword evidence="6" id="KW-1185">Reference proteome</keyword>
<comment type="pathway">
    <text evidence="4">Cofactor biosynthesis; NAD(+) biosynthesis; quinolinate from L-kynurenine: step 2/3.</text>
</comment>
<keyword evidence="3 4" id="KW-0663">Pyridoxal phosphate</keyword>
<dbReference type="PANTHER" id="PTHR14084">
    <property type="entry name" value="KYNURENINASE"/>
    <property type="match status" value="1"/>
</dbReference>
<dbReference type="Proteomes" id="UP001286313">
    <property type="component" value="Unassembled WGS sequence"/>
</dbReference>
<feature type="modified residue" description="N6-(pyridoxal phosphate)lysine" evidence="4">
    <location>
        <position position="375"/>
    </location>
</feature>
<accession>A0AAE1G3G9</accession>
<keyword evidence="1 4" id="KW-0662">Pyridine nucleotide biosynthesis</keyword>
<comment type="catalytic activity">
    <reaction evidence="4">
        <text>3-hydroxy-L-kynurenine + H2O = 3-hydroxyanthranilate + L-alanine + H(+)</text>
        <dbReference type="Rhea" id="RHEA:25143"/>
        <dbReference type="ChEBI" id="CHEBI:15377"/>
        <dbReference type="ChEBI" id="CHEBI:15378"/>
        <dbReference type="ChEBI" id="CHEBI:36559"/>
        <dbReference type="ChEBI" id="CHEBI:57972"/>
        <dbReference type="ChEBI" id="CHEBI:58125"/>
    </reaction>
</comment>
<feature type="binding site" evidence="4">
    <location>
        <position position="432"/>
    </location>
    <ligand>
        <name>pyridoxal 5'-phosphate</name>
        <dbReference type="ChEBI" id="CHEBI:597326"/>
    </ligand>
</feature>
<dbReference type="GO" id="GO:0097053">
    <property type="term" value="P:L-kynurenine catabolic process"/>
    <property type="evidence" value="ECO:0007669"/>
    <property type="project" value="UniProtKB-UniRule"/>
</dbReference>
<comment type="catalytic activity">
    <reaction evidence="4">
        <text>L-kynurenine + H2O = anthranilate + L-alanine + H(+)</text>
        <dbReference type="Rhea" id="RHEA:16813"/>
        <dbReference type="ChEBI" id="CHEBI:15377"/>
        <dbReference type="ChEBI" id="CHEBI:15378"/>
        <dbReference type="ChEBI" id="CHEBI:16567"/>
        <dbReference type="ChEBI" id="CHEBI:57959"/>
        <dbReference type="ChEBI" id="CHEBI:57972"/>
        <dbReference type="EC" id="3.7.1.3"/>
    </reaction>
</comment>
<feature type="binding site" evidence="4">
    <location>
        <position position="374"/>
    </location>
    <ligand>
        <name>pyridoxal 5'-phosphate</name>
        <dbReference type="ChEBI" id="CHEBI:597326"/>
    </ligand>
</feature>
<evidence type="ECO:0000256" key="1">
    <source>
        <dbReference type="ARBA" id="ARBA00022642"/>
    </source>
</evidence>
<comment type="subcellular location">
    <subcellularLocation>
        <location evidence="4">Cytoplasm</location>
    </subcellularLocation>
</comment>
<dbReference type="GO" id="GO:0043420">
    <property type="term" value="P:anthranilate metabolic process"/>
    <property type="evidence" value="ECO:0007669"/>
    <property type="project" value="UniProtKB-UniRule"/>
</dbReference>
<comment type="caution">
    <text evidence="5">The sequence shown here is derived from an EMBL/GenBank/DDBJ whole genome shotgun (WGS) entry which is preliminary data.</text>
</comment>
<protein>
    <recommendedName>
        <fullName evidence="4">Kynureninase</fullName>
        <ecNumber evidence="4">3.7.1.3</ecNumber>
    </recommendedName>
    <alternativeName>
        <fullName evidence="4">L-kynurenine hydrolase</fullName>
    </alternativeName>
</protein>
<evidence type="ECO:0000313" key="6">
    <source>
        <dbReference type="Proteomes" id="UP001286313"/>
    </source>
</evidence>
<comment type="caution">
    <text evidence="4">Lacks conserved residue(s) required for the propagation of feature annotation.</text>
</comment>
<evidence type="ECO:0000256" key="4">
    <source>
        <dbReference type="HAMAP-Rule" id="MF_03017"/>
    </source>
</evidence>
<comment type="subunit">
    <text evidence="4">Homodimer.</text>
</comment>
<dbReference type="HAMAP" id="MF_01970">
    <property type="entry name" value="Kynureninase"/>
    <property type="match status" value="1"/>
</dbReference>
<comment type="pathway">
    <text evidence="4">Amino-acid degradation; L-kynurenine degradation; L-alanine and anthranilate from L-kynurenine: step 1/1.</text>
</comment>
<name>A0AAE1G3G9_PETCI</name>
<dbReference type="EMBL" id="JAWQEG010000870">
    <property type="protein sequence ID" value="KAK3884599.1"/>
    <property type="molecule type" value="Genomic_DNA"/>
</dbReference>
<dbReference type="GO" id="GO:0030170">
    <property type="term" value="F:pyridoxal phosphate binding"/>
    <property type="evidence" value="ECO:0007669"/>
    <property type="project" value="UniProtKB-UniRule"/>
</dbReference>
<dbReference type="Pfam" id="PF22580">
    <property type="entry name" value="KYNU_C"/>
    <property type="match status" value="1"/>
</dbReference>
<dbReference type="GO" id="GO:0030429">
    <property type="term" value="F:kynureninase activity"/>
    <property type="evidence" value="ECO:0007669"/>
    <property type="project" value="UniProtKB-UniRule"/>
</dbReference>
<dbReference type="EC" id="3.7.1.3" evidence="4"/>
<dbReference type="GO" id="GO:0019805">
    <property type="term" value="P:quinolinate biosynthetic process"/>
    <property type="evidence" value="ECO:0007669"/>
    <property type="project" value="UniProtKB-UniRule"/>
</dbReference>
<dbReference type="PANTHER" id="PTHR14084:SF0">
    <property type="entry name" value="KYNURENINASE"/>
    <property type="match status" value="1"/>
</dbReference>
<evidence type="ECO:0000256" key="2">
    <source>
        <dbReference type="ARBA" id="ARBA00022801"/>
    </source>
</evidence>
<comment type="cofactor">
    <cofactor evidence="4">
        <name>pyridoxal 5'-phosphate</name>
        <dbReference type="ChEBI" id="CHEBI:597326"/>
    </cofactor>
</comment>
<dbReference type="NCBIfam" id="TIGR01814">
    <property type="entry name" value="kynureninase"/>
    <property type="match status" value="1"/>
</dbReference>
<feature type="binding site" evidence="4">
    <location>
        <position position="236"/>
    </location>
    <ligand>
        <name>pyridoxal 5'-phosphate</name>
        <dbReference type="ChEBI" id="CHEBI:597326"/>
    </ligand>
</feature>
<feature type="binding site" evidence="4">
    <location>
        <position position="237"/>
    </location>
    <ligand>
        <name>pyridoxal 5'-phosphate</name>
        <dbReference type="ChEBI" id="CHEBI:597326"/>
    </ligand>
</feature>
<comment type="similarity">
    <text evidence="4">Belongs to the kynureninase family.</text>
</comment>
<reference evidence="5" key="1">
    <citation type="submission" date="2023-10" db="EMBL/GenBank/DDBJ databases">
        <title>Genome assemblies of two species of porcelain crab, Petrolisthes cinctipes and Petrolisthes manimaculis (Anomura: Porcellanidae).</title>
        <authorList>
            <person name="Angst P."/>
        </authorList>
    </citation>
    <scope>NUCLEOTIDE SEQUENCE</scope>
    <source>
        <strain evidence="5">PB745_01</strain>
        <tissue evidence="5">Gill</tissue>
    </source>
</reference>
<dbReference type="InterPro" id="IPR010111">
    <property type="entry name" value="Kynureninase"/>
</dbReference>
<dbReference type="Gene3D" id="3.40.640.10">
    <property type="entry name" value="Type I PLP-dependent aspartate aminotransferase-like (Major domain)"/>
    <property type="match status" value="1"/>
</dbReference>
<dbReference type="GO" id="GO:0034354">
    <property type="term" value="P:'de novo' NAD+ biosynthetic process from L-tryptophan"/>
    <property type="evidence" value="ECO:0007669"/>
    <property type="project" value="UniProtKB-UniRule"/>
</dbReference>
<organism evidence="5 6">
    <name type="scientific">Petrolisthes cinctipes</name>
    <name type="common">Flat porcelain crab</name>
    <dbReference type="NCBI Taxonomy" id="88211"/>
    <lineage>
        <taxon>Eukaryota</taxon>
        <taxon>Metazoa</taxon>
        <taxon>Ecdysozoa</taxon>
        <taxon>Arthropoda</taxon>
        <taxon>Crustacea</taxon>
        <taxon>Multicrustacea</taxon>
        <taxon>Malacostraca</taxon>
        <taxon>Eumalacostraca</taxon>
        <taxon>Eucarida</taxon>
        <taxon>Decapoda</taxon>
        <taxon>Pleocyemata</taxon>
        <taxon>Anomura</taxon>
        <taxon>Galatheoidea</taxon>
        <taxon>Porcellanidae</taxon>
        <taxon>Petrolisthes</taxon>
    </lineage>
</organism>
<dbReference type="FunFam" id="3.40.640.10:FF:000031">
    <property type="entry name" value="Kynureninase"/>
    <property type="match status" value="1"/>
</dbReference>
<keyword evidence="2 4" id="KW-0378">Hydrolase</keyword>
<proteinExistence type="inferred from homology"/>
<dbReference type="Gene3D" id="3.90.1150.10">
    <property type="entry name" value="Aspartate Aminotransferase, domain 1"/>
    <property type="match status" value="1"/>
</dbReference>
<dbReference type="GO" id="GO:0019441">
    <property type="term" value="P:L-tryptophan catabolic process to kynurenine"/>
    <property type="evidence" value="ECO:0007669"/>
    <property type="project" value="TreeGrafter"/>
</dbReference>
<dbReference type="GO" id="GO:0005737">
    <property type="term" value="C:cytoplasm"/>
    <property type="evidence" value="ECO:0007669"/>
    <property type="project" value="UniProtKB-SubCell"/>
</dbReference>
<dbReference type="InterPro" id="IPR015421">
    <property type="entry name" value="PyrdxlP-dep_Trfase_major"/>
</dbReference>
<feature type="binding site" evidence="4">
    <location>
        <position position="404"/>
    </location>
    <ligand>
        <name>pyridoxal 5'-phosphate</name>
        <dbReference type="ChEBI" id="CHEBI:597326"/>
    </ligand>
</feature>
<dbReference type="InterPro" id="IPR015424">
    <property type="entry name" value="PyrdxlP-dep_Trfase"/>
</dbReference>
<keyword evidence="4" id="KW-0963">Cytoplasm</keyword>
<dbReference type="SUPFAM" id="SSF53383">
    <property type="entry name" value="PLP-dependent transferases"/>
    <property type="match status" value="1"/>
</dbReference>
<evidence type="ECO:0000256" key="3">
    <source>
        <dbReference type="ARBA" id="ARBA00022898"/>
    </source>
</evidence>
<dbReference type="InterPro" id="IPR015422">
    <property type="entry name" value="PyrdxlP-dep_Trfase_small"/>
</dbReference>
<comment type="function">
    <text evidence="4">Catalyzes the cleavage of L-kynurenine (L-Kyn) and L-3-hydroxykynurenine (L-3OHKyn) into anthranilic acid (AA) and 3-hydroxyanthranilic acid (3-OHAA), respectively.</text>
</comment>
<feature type="binding site" evidence="4">
    <location>
        <position position="349"/>
    </location>
    <ligand>
        <name>pyridoxal 5'-phosphate</name>
        <dbReference type="ChEBI" id="CHEBI:597326"/>
    </ligand>
</feature>
<evidence type="ECO:0000313" key="5">
    <source>
        <dbReference type="EMBL" id="KAK3884599.1"/>
    </source>
</evidence>